<name>A0A1F7Y0Q1_9BACT</name>
<gene>
    <name evidence="2" type="ORF">A2771_03750</name>
</gene>
<sequence length="165" mass="18397">MAITKPVEDVGEANQEDSIKADIKNLKVFLGGTKEKMSKFVKERKFKTKVKTTSLVNATPKVSAVNTKLIKKFLRVFLIVFALIVVVVIGIRLFFMTEGDINKPGTSGATPTPVVYIPYRPSIYSDDPTIKVLEENINILERELSSASLRESLFTPPNLDFNVSF</sequence>
<keyword evidence="1" id="KW-0812">Transmembrane</keyword>
<dbReference type="AlphaFoldDB" id="A0A1F7Y0Q1"/>
<keyword evidence="1" id="KW-0472">Membrane</keyword>
<evidence type="ECO:0000313" key="3">
    <source>
        <dbReference type="Proteomes" id="UP000176741"/>
    </source>
</evidence>
<proteinExistence type="predicted"/>
<feature type="transmembrane region" description="Helical" evidence="1">
    <location>
        <begin position="76"/>
        <end position="95"/>
    </location>
</feature>
<keyword evidence="1" id="KW-1133">Transmembrane helix</keyword>
<evidence type="ECO:0000256" key="1">
    <source>
        <dbReference type="SAM" id="Phobius"/>
    </source>
</evidence>
<evidence type="ECO:0000313" key="2">
    <source>
        <dbReference type="EMBL" id="OGM20846.1"/>
    </source>
</evidence>
<dbReference type="Proteomes" id="UP000176741">
    <property type="component" value="Unassembled WGS sequence"/>
</dbReference>
<reference evidence="2 3" key="1">
    <citation type="journal article" date="2016" name="Nat. Commun.">
        <title>Thousands of microbial genomes shed light on interconnected biogeochemical processes in an aquifer system.</title>
        <authorList>
            <person name="Anantharaman K."/>
            <person name="Brown C.T."/>
            <person name="Hug L.A."/>
            <person name="Sharon I."/>
            <person name="Castelle C.J."/>
            <person name="Probst A.J."/>
            <person name="Thomas B.C."/>
            <person name="Singh A."/>
            <person name="Wilkins M.J."/>
            <person name="Karaoz U."/>
            <person name="Brodie E.L."/>
            <person name="Williams K.H."/>
            <person name="Hubbard S.S."/>
            <person name="Banfield J.F."/>
        </authorList>
    </citation>
    <scope>NUCLEOTIDE SEQUENCE [LARGE SCALE GENOMIC DNA]</scope>
</reference>
<accession>A0A1F7Y0Q1</accession>
<organism evidence="2 3">
    <name type="scientific">Candidatus Woesebacteria bacterium RIFCSPHIGHO2_01_FULL_38_26b</name>
    <dbReference type="NCBI Taxonomy" id="1802491"/>
    <lineage>
        <taxon>Bacteria</taxon>
        <taxon>Candidatus Woeseibacteriota</taxon>
    </lineage>
</organism>
<comment type="caution">
    <text evidence="2">The sequence shown here is derived from an EMBL/GenBank/DDBJ whole genome shotgun (WGS) entry which is preliminary data.</text>
</comment>
<protein>
    <submittedName>
        <fullName evidence="2">Uncharacterized protein</fullName>
    </submittedName>
</protein>
<dbReference type="EMBL" id="MGGD01000025">
    <property type="protein sequence ID" value="OGM20846.1"/>
    <property type="molecule type" value="Genomic_DNA"/>
</dbReference>